<evidence type="ECO:0000313" key="3">
    <source>
        <dbReference type="Proteomes" id="UP000075881"/>
    </source>
</evidence>
<feature type="chain" id="PRO_5012241274" evidence="1">
    <location>
        <begin position="21"/>
        <end position="353"/>
    </location>
</feature>
<dbReference type="VEuPathDB" id="VectorBase:ACHR015033"/>
<dbReference type="PANTHER" id="PTHR31450:SF4">
    <property type="entry name" value="LEUCINE-RICH REPEAT-CONTAINING PROTEIN 19"/>
    <property type="match status" value="1"/>
</dbReference>
<dbReference type="GO" id="GO:1901224">
    <property type="term" value="P:positive regulation of non-canonical NF-kappaB signal transduction"/>
    <property type="evidence" value="ECO:0007669"/>
    <property type="project" value="TreeGrafter"/>
</dbReference>
<dbReference type="SUPFAM" id="SSF52058">
    <property type="entry name" value="L domain-like"/>
    <property type="match status" value="1"/>
</dbReference>
<organism evidence="2 3">
    <name type="scientific">Anopheles christyi</name>
    <dbReference type="NCBI Taxonomy" id="43041"/>
    <lineage>
        <taxon>Eukaryota</taxon>
        <taxon>Metazoa</taxon>
        <taxon>Ecdysozoa</taxon>
        <taxon>Arthropoda</taxon>
        <taxon>Hexapoda</taxon>
        <taxon>Insecta</taxon>
        <taxon>Pterygota</taxon>
        <taxon>Neoptera</taxon>
        <taxon>Endopterygota</taxon>
        <taxon>Diptera</taxon>
        <taxon>Nematocera</taxon>
        <taxon>Culicoidea</taxon>
        <taxon>Culicidae</taxon>
        <taxon>Anophelinae</taxon>
        <taxon>Anopheles</taxon>
    </lineage>
</organism>
<dbReference type="Gene3D" id="3.80.10.10">
    <property type="entry name" value="Ribonuclease Inhibitor"/>
    <property type="match status" value="1"/>
</dbReference>
<dbReference type="PANTHER" id="PTHR31450">
    <property type="entry name" value="LEUCINE-RICH REPEAT-CONTAINING PROTEIN 19 LRRC19 FAMILY MEMBER"/>
    <property type="match status" value="1"/>
</dbReference>
<feature type="signal peptide" evidence="1">
    <location>
        <begin position="1"/>
        <end position="20"/>
    </location>
</feature>
<dbReference type="Proteomes" id="UP000075881">
    <property type="component" value="Unassembled WGS sequence"/>
</dbReference>
<dbReference type="STRING" id="43041.A0A240PK30"/>
<keyword evidence="3" id="KW-1185">Reference proteome</keyword>
<accession>A0A240PK30</accession>
<reference evidence="3" key="1">
    <citation type="submission" date="2013-03" db="EMBL/GenBank/DDBJ databases">
        <title>The Genome Sequence of Anopheles christyi ACHKN1017.</title>
        <authorList>
            <consortium name="The Broad Institute Genomics Platform"/>
            <person name="Neafsey D.E."/>
            <person name="Besansky N."/>
            <person name="Walker B."/>
            <person name="Young S.K."/>
            <person name="Zeng Q."/>
            <person name="Gargeya S."/>
            <person name="Fitzgerald M."/>
            <person name="Haas B."/>
            <person name="Abouelleil A."/>
            <person name="Allen A.W."/>
            <person name="Alvarado L."/>
            <person name="Arachchi H.M."/>
            <person name="Berlin A.M."/>
            <person name="Chapman S.B."/>
            <person name="Gainer-Dewar J."/>
            <person name="Goldberg J."/>
            <person name="Griggs A."/>
            <person name="Gujja S."/>
            <person name="Hansen M."/>
            <person name="Howarth C."/>
            <person name="Imamovic A."/>
            <person name="Ireland A."/>
            <person name="Larimer J."/>
            <person name="McCowan C."/>
            <person name="Murphy C."/>
            <person name="Pearson M."/>
            <person name="Poon T.W."/>
            <person name="Priest M."/>
            <person name="Roberts A."/>
            <person name="Saif S."/>
            <person name="Shea T."/>
            <person name="Sisk P."/>
            <person name="Sykes S."/>
            <person name="Wortman J."/>
            <person name="Nusbaum C."/>
            <person name="Birren B."/>
        </authorList>
    </citation>
    <scope>NUCLEOTIDE SEQUENCE [LARGE SCALE GENOMIC DNA]</scope>
    <source>
        <strain evidence="3">ACHKN1017</strain>
    </source>
</reference>
<name>A0A240PK30_9DIPT</name>
<keyword evidence="1" id="KW-0732">Signal</keyword>
<dbReference type="AlphaFoldDB" id="A0A240PK30"/>
<dbReference type="EnsemblMetazoa" id="ACHR015033-RA">
    <property type="protein sequence ID" value="ACHR015033-PA"/>
    <property type="gene ID" value="ACHR015033"/>
</dbReference>
<proteinExistence type="predicted"/>
<reference evidence="2" key="2">
    <citation type="submission" date="2020-05" db="UniProtKB">
        <authorList>
            <consortium name="EnsemblMetazoa"/>
        </authorList>
    </citation>
    <scope>IDENTIFICATION</scope>
    <source>
        <strain evidence="2">ACHKN1017</strain>
    </source>
</reference>
<dbReference type="GO" id="GO:0005886">
    <property type="term" value="C:plasma membrane"/>
    <property type="evidence" value="ECO:0007669"/>
    <property type="project" value="TreeGrafter"/>
</dbReference>
<dbReference type="InterPro" id="IPR032675">
    <property type="entry name" value="LRR_dom_sf"/>
</dbReference>
<evidence type="ECO:0000313" key="2">
    <source>
        <dbReference type="EnsemblMetazoa" id="ACHR015033-PA"/>
    </source>
</evidence>
<evidence type="ECO:0000256" key="1">
    <source>
        <dbReference type="SAM" id="SignalP"/>
    </source>
</evidence>
<sequence>MLSLAPISGIFLILFSVCTSALNLSCSIIHPLPIPAERYMWTPMHSALGKQKEHEEVCIIASVTLNNTDSEVIFPKQQTIELFYARIPYFGPALFRQLDDATVSLELRKGTIAELQYGGSNLKHLKVSDTGMSHFEVLKEDDSPLQTLVIHERLVTVLPMNVNLLTGLKLLDLSGCSLTTLDLSELYGLNSLIALNIADNQLSSVEASIRVALPTLAKFDVQQNELSHIDQFPDMFPALQYTRIMQNRWDCEWVSAARDKIWRRNITVLGTDFRCSGRRINNGGLCCAYAHPARARLAIAKAVLSVLEELSLDVPSIDPLITFKVFENETLDGVVGVEMENVGIYLKDPIGVV</sequence>
<protein>
    <submittedName>
        <fullName evidence="2">Uncharacterized protein</fullName>
    </submittedName>
</protein>
<dbReference type="GO" id="GO:0038023">
    <property type="term" value="F:signaling receptor activity"/>
    <property type="evidence" value="ECO:0007669"/>
    <property type="project" value="TreeGrafter"/>
</dbReference>